<evidence type="ECO:0000313" key="3">
    <source>
        <dbReference type="Proteomes" id="UP000837857"/>
    </source>
</evidence>
<gene>
    <name evidence="2" type="ORF">IPOD504_LOCUS17629</name>
</gene>
<organism evidence="2 3">
    <name type="scientific">Iphiclides podalirius</name>
    <name type="common">scarce swallowtail</name>
    <dbReference type="NCBI Taxonomy" id="110791"/>
    <lineage>
        <taxon>Eukaryota</taxon>
        <taxon>Metazoa</taxon>
        <taxon>Ecdysozoa</taxon>
        <taxon>Arthropoda</taxon>
        <taxon>Hexapoda</taxon>
        <taxon>Insecta</taxon>
        <taxon>Pterygota</taxon>
        <taxon>Neoptera</taxon>
        <taxon>Endopterygota</taxon>
        <taxon>Lepidoptera</taxon>
        <taxon>Glossata</taxon>
        <taxon>Ditrysia</taxon>
        <taxon>Papilionoidea</taxon>
        <taxon>Papilionidae</taxon>
        <taxon>Papilioninae</taxon>
        <taxon>Iphiclides</taxon>
    </lineage>
</organism>
<name>A0ABN8JDI2_9NEOP</name>
<feature type="region of interest" description="Disordered" evidence="1">
    <location>
        <begin position="76"/>
        <end position="150"/>
    </location>
</feature>
<dbReference type="EMBL" id="OW152821">
    <property type="protein sequence ID" value="CAH2077272.1"/>
    <property type="molecule type" value="Genomic_DNA"/>
</dbReference>
<dbReference type="Proteomes" id="UP000837857">
    <property type="component" value="Chromosome 9"/>
</dbReference>
<accession>A0ABN8JDI2</accession>
<feature type="compositionally biased region" description="Low complexity" evidence="1">
    <location>
        <begin position="82"/>
        <end position="103"/>
    </location>
</feature>
<sequence>MEPLTTWPERGRRLAGSNVRVGPAGEGLPRCGVGASLVSRPPAHLHSIIGAMEISAAQLREECGPRPMADRLSVRRLRRPRPGLLQPPLAALSSSPSRLLPARTHQSRSRNFHLRAPPQSASNQVYGHNNETPVSCQRHPKRHTCSIGLL</sequence>
<feature type="compositionally biased region" description="Polar residues" evidence="1">
    <location>
        <begin position="119"/>
        <end position="135"/>
    </location>
</feature>
<feature type="non-terminal residue" evidence="2">
    <location>
        <position position="150"/>
    </location>
</feature>
<evidence type="ECO:0000256" key="1">
    <source>
        <dbReference type="SAM" id="MobiDB-lite"/>
    </source>
</evidence>
<protein>
    <submittedName>
        <fullName evidence="2">Uncharacterized protein</fullName>
    </submittedName>
</protein>
<keyword evidence="3" id="KW-1185">Reference proteome</keyword>
<reference evidence="2" key="1">
    <citation type="submission" date="2022-03" db="EMBL/GenBank/DDBJ databases">
        <authorList>
            <person name="Martin H S."/>
        </authorList>
    </citation>
    <scope>NUCLEOTIDE SEQUENCE</scope>
</reference>
<evidence type="ECO:0000313" key="2">
    <source>
        <dbReference type="EMBL" id="CAH2077272.1"/>
    </source>
</evidence>
<proteinExistence type="predicted"/>